<dbReference type="AlphaFoldDB" id="A0A150GIP2"/>
<comment type="caution">
    <text evidence="1">The sequence shown here is derived from an EMBL/GenBank/DDBJ whole genome shotgun (WGS) entry which is preliminary data.</text>
</comment>
<organism evidence="1 2">
    <name type="scientific">Gonium pectorale</name>
    <name type="common">Green alga</name>
    <dbReference type="NCBI Taxonomy" id="33097"/>
    <lineage>
        <taxon>Eukaryota</taxon>
        <taxon>Viridiplantae</taxon>
        <taxon>Chlorophyta</taxon>
        <taxon>core chlorophytes</taxon>
        <taxon>Chlorophyceae</taxon>
        <taxon>CS clade</taxon>
        <taxon>Chlamydomonadales</taxon>
        <taxon>Volvocaceae</taxon>
        <taxon>Gonium</taxon>
    </lineage>
</organism>
<dbReference type="EMBL" id="LSYV01000021">
    <property type="protein sequence ID" value="KXZ49664.1"/>
    <property type="molecule type" value="Genomic_DNA"/>
</dbReference>
<proteinExistence type="predicted"/>
<sequence length="100" mass="10754">MRRLDDEGRIDFDSPDPDPDLHIDYVWTKGPGRMFGVLVCAGPGGTRTVLKAFSGQMTNKWHVPGWAGPVAGVTNATPLYQAYRSLTALSSASFGAAMPE</sequence>
<gene>
    <name evidence="1" type="ORF">GPECTOR_20g521</name>
</gene>
<name>A0A150GIP2_GONPE</name>
<dbReference type="Proteomes" id="UP000075714">
    <property type="component" value="Unassembled WGS sequence"/>
</dbReference>
<keyword evidence="2" id="KW-1185">Reference proteome</keyword>
<protein>
    <submittedName>
        <fullName evidence="1">Uncharacterized protein</fullName>
    </submittedName>
</protein>
<dbReference type="OrthoDB" id="543883at2759"/>
<evidence type="ECO:0000313" key="2">
    <source>
        <dbReference type="Proteomes" id="UP000075714"/>
    </source>
</evidence>
<reference evidence="2" key="1">
    <citation type="journal article" date="2016" name="Nat. Commun.">
        <title>The Gonium pectorale genome demonstrates co-option of cell cycle regulation during the evolution of multicellularity.</title>
        <authorList>
            <person name="Hanschen E.R."/>
            <person name="Marriage T.N."/>
            <person name="Ferris P.J."/>
            <person name="Hamaji T."/>
            <person name="Toyoda A."/>
            <person name="Fujiyama A."/>
            <person name="Neme R."/>
            <person name="Noguchi H."/>
            <person name="Minakuchi Y."/>
            <person name="Suzuki M."/>
            <person name="Kawai-Toyooka H."/>
            <person name="Smith D.R."/>
            <person name="Sparks H."/>
            <person name="Anderson J."/>
            <person name="Bakaric R."/>
            <person name="Luria V."/>
            <person name="Karger A."/>
            <person name="Kirschner M.W."/>
            <person name="Durand P.M."/>
            <person name="Michod R.E."/>
            <person name="Nozaki H."/>
            <person name="Olson B.J."/>
        </authorList>
    </citation>
    <scope>NUCLEOTIDE SEQUENCE [LARGE SCALE GENOMIC DNA]</scope>
    <source>
        <strain evidence="2">NIES-2863</strain>
    </source>
</reference>
<evidence type="ECO:0000313" key="1">
    <source>
        <dbReference type="EMBL" id="KXZ49664.1"/>
    </source>
</evidence>
<accession>A0A150GIP2</accession>